<evidence type="ECO:0000256" key="4">
    <source>
        <dbReference type="ARBA" id="ARBA00022723"/>
    </source>
</evidence>
<dbReference type="Proteomes" id="UP001204144">
    <property type="component" value="Unassembled WGS sequence"/>
</dbReference>
<comment type="caution">
    <text evidence="9">The sequence shown here is derived from an EMBL/GenBank/DDBJ whole genome shotgun (WGS) entry which is preliminary data.</text>
</comment>
<feature type="domain" description="PIN" evidence="8">
    <location>
        <begin position="6"/>
        <end position="118"/>
    </location>
</feature>
<name>A0AAE3H2P4_9BACT</name>
<gene>
    <name evidence="9" type="ORF">EGI31_07935</name>
</gene>
<keyword evidence="10" id="KW-1185">Reference proteome</keyword>
<dbReference type="InterPro" id="IPR002716">
    <property type="entry name" value="PIN_dom"/>
</dbReference>
<dbReference type="RefSeq" id="WP_255036666.1">
    <property type="nucleotide sequence ID" value="NZ_RJUF01000016.1"/>
</dbReference>
<evidence type="ECO:0000256" key="1">
    <source>
        <dbReference type="ARBA" id="ARBA00001946"/>
    </source>
</evidence>
<evidence type="ECO:0000256" key="3">
    <source>
        <dbReference type="ARBA" id="ARBA00022722"/>
    </source>
</evidence>
<keyword evidence="2" id="KW-1277">Toxin-antitoxin system</keyword>
<keyword evidence="6" id="KW-0460">Magnesium</keyword>
<comment type="cofactor">
    <cofactor evidence="1">
        <name>Mg(2+)</name>
        <dbReference type="ChEBI" id="CHEBI:18420"/>
    </cofactor>
</comment>
<dbReference type="AlphaFoldDB" id="A0AAE3H2P4"/>
<organism evidence="9 10">
    <name type="scientific">Lacihabitans soyangensis</name>
    <dbReference type="NCBI Taxonomy" id="869394"/>
    <lineage>
        <taxon>Bacteria</taxon>
        <taxon>Pseudomonadati</taxon>
        <taxon>Bacteroidota</taxon>
        <taxon>Cytophagia</taxon>
        <taxon>Cytophagales</taxon>
        <taxon>Leadbetterellaceae</taxon>
        <taxon>Lacihabitans</taxon>
    </lineage>
</organism>
<evidence type="ECO:0000259" key="8">
    <source>
        <dbReference type="Pfam" id="PF01850"/>
    </source>
</evidence>
<dbReference type="EMBL" id="RJUF01000016">
    <property type="protein sequence ID" value="MCP9762884.1"/>
    <property type="molecule type" value="Genomic_DNA"/>
</dbReference>
<dbReference type="SUPFAM" id="SSF88723">
    <property type="entry name" value="PIN domain-like"/>
    <property type="match status" value="1"/>
</dbReference>
<reference evidence="9 10" key="1">
    <citation type="submission" date="2018-11" db="EMBL/GenBank/DDBJ databases">
        <title>Novel bacteria species description.</title>
        <authorList>
            <person name="Han J.-H."/>
        </authorList>
    </citation>
    <scope>NUCLEOTIDE SEQUENCE [LARGE SCALE GENOMIC DNA]</scope>
    <source>
        <strain evidence="9 10">KCTC23259</strain>
    </source>
</reference>
<dbReference type="PANTHER" id="PTHR33653:SF1">
    <property type="entry name" value="RIBONUCLEASE VAPC2"/>
    <property type="match status" value="1"/>
</dbReference>
<keyword evidence="5" id="KW-0378">Hydrolase</keyword>
<keyword evidence="3" id="KW-0540">Nuclease</keyword>
<dbReference type="Gene3D" id="3.40.50.1010">
    <property type="entry name" value="5'-nuclease"/>
    <property type="match status" value="1"/>
</dbReference>
<comment type="similarity">
    <text evidence="7">Belongs to the PINc/VapC protein family.</text>
</comment>
<dbReference type="PANTHER" id="PTHR33653">
    <property type="entry name" value="RIBONUCLEASE VAPC2"/>
    <property type="match status" value="1"/>
</dbReference>
<dbReference type="InterPro" id="IPR029060">
    <property type="entry name" value="PIN-like_dom_sf"/>
</dbReference>
<dbReference type="Pfam" id="PF01850">
    <property type="entry name" value="PIN"/>
    <property type="match status" value="1"/>
</dbReference>
<accession>A0AAE3H2P4</accession>
<evidence type="ECO:0000256" key="5">
    <source>
        <dbReference type="ARBA" id="ARBA00022801"/>
    </source>
</evidence>
<evidence type="ECO:0000256" key="7">
    <source>
        <dbReference type="ARBA" id="ARBA00038093"/>
    </source>
</evidence>
<keyword evidence="4" id="KW-0479">Metal-binding</keyword>
<dbReference type="InterPro" id="IPR050556">
    <property type="entry name" value="Type_II_TA_system_RNase"/>
</dbReference>
<dbReference type="GO" id="GO:0016787">
    <property type="term" value="F:hydrolase activity"/>
    <property type="evidence" value="ECO:0007669"/>
    <property type="project" value="UniProtKB-KW"/>
</dbReference>
<evidence type="ECO:0000256" key="6">
    <source>
        <dbReference type="ARBA" id="ARBA00022842"/>
    </source>
</evidence>
<evidence type="ECO:0000313" key="9">
    <source>
        <dbReference type="EMBL" id="MCP9762884.1"/>
    </source>
</evidence>
<evidence type="ECO:0000313" key="10">
    <source>
        <dbReference type="Proteomes" id="UP001204144"/>
    </source>
</evidence>
<protein>
    <submittedName>
        <fullName evidence="9">Type II toxin-antitoxin system VapC family toxin</fullName>
    </submittedName>
</protein>
<dbReference type="GO" id="GO:0004518">
    <property type="term" value="F:nuclease activity"/>
    <property type="evidence" value="ECO:0007669"/>
    <property type="project" value="UniProtKB-KW"/>
</dbReference>
<proteinExistence type="inferred from homology"/>
<sequence length="127" mass="14304">MNGSKYFLDTNAITALLQGKDNLVNVLKNASWIGISIINQLEFLANPNLKEEDITIFQSFLDRIEVIGLGNDNKDLLSLTLEIRKRNKLKLPDSIIAASAIYHKSILITNDFAFDNIKSLKVIRSQK</sequence>
<evidence type="ECO:0000256" key="2">
    <source>
        <dbReference type="ARBA" id="ARBA00022649"/>
    </source>
</evidence>
<dbReference type="GO" id="GO:0046872">
    <property type="term" value="F:metal ion binding"/>
    <property type="evidence" value="ECO:0007669"/>
    <property type="project" value="UniProtKB-KW"/>
</dbReference>